<name>A0A8J2WFP3_9CRUS</name>
<proteinExistence type="predicted"/>
<organism evidence="1 2">
    <name type="scientific">Daphnia galeata</name>
    <dbReference type="NCBI Taxonomy" id="27404"/>
    <lineage>
        <taxon>Eukaryota</taxon>
        <taxon>Metazoa</taxon>
        <taxon>Ecdysozoa</taxon>
        <taxon>Arthropoda</taxon>
        <taxon>Crustacea</taxon>
        <taxon>Branchiopoda</taxon>
        <taxon>Diplostraca</taxon>
        <taxon>Cladocera</taxon>
        <taxon>Anomopoda</taxon>
        <taxon>Daphniidae</taxon>
        <taxon>Daphnia</taxon>
    </lineage>
</organism>
<sequence length="187" mass="20677">MDSFCNELDNAEQADSNDFEDIKTNPFHQLLLNIPNYDLMHIPPFSITGDNFFHLLGTHCTHLRELYARNLNVSDDGIRGLCVTGNCKSILILDLGGNPVSFEGIKMVVDNLSLLKFLYHESILEDLACIAQIALDQEVPSLPKYSLSTLHLCSPASGAYEIGSLGKLILLCPFVTQYTCTQKALSP</sequence>
<dbReference type="AlphaFoldDB" id="A0A8J2WFP3"/>
<evidence type="ECO:0000313" key="2">
    <source>
        <dbReference type="Proteomes" id="UP000789390"/>
    </source>
</evidence>
<gene>
    <name evidence="1" type="ORF">DGAL_LOCUS5163</name>
</gene>
<keyword evidence="2" id="KW-1185">Reference proteome</keyword>
<reference evidence="1" key="1">
    <citation type="submission" date="2021-11" db="EMBL/GenBank/DDBJ databases">
        <authorList>
            <person name="Schell T."/>
        </authorList>
    </citation>
    <scope>NUCLEOTIDE SEQUENCE</scope>
    <source>
        <strain evidence="1">M5</strain>
    </source>
</reference>
<comment type="caution">
    <text evidence="1">The sequence shown here is derived from an EMBL/GenBank/DDBJ whole genome shotgun (WGS) entry which is preliminary data.</text>
</comment>
<dbReference type="EMBL" id="CAKKLH010000090">
    <property type="protein sequence ID" value="CAH0102717.1"/>
    <property type="molecule type" value="Genomic_DNA"/>
</dbReference>
<dbReference type="InterPro" id="IPR032675">
    <property type="entry name" value="LRR_dom_sf"/>
</dbReference>
<dbReference type="SUPFAM" id="SSF52047">
    <property type="entry name" value="RNI-like"/>
    <property type="match status" value="1"/>
</dbReference>
<accession>A0A8J2WFP3</accession>
<dbReference type="Gene3D" id="3.80.10.10">
    <property type="entry name" value="Ribonuclease Inhibitor"/>
    <property type="match status" value="1"/>
</dbReference>
<evidence type="ECO:0000313" key="1">
    <source>
        <dbReference type="EMBL" id="CAH0102717.1"/>
    </source>
</evidence>
<dbReference type="OrthoDB" id="6350214at2759"/>
<protein>
    <submittedName>
        <fullName evidence="1">Uncharacterized protein</fullName>
    </submittedName>
</protein>
<dbReference type="Proteomes" id="UP000789390">
    <property type="component" value="Unassembled WGS sequence"/>
</dbReference>